<dbReference type="Proteomes" id="UP000499080">
    <property type="component" value="Unassembled WGS sequence"/>
</dbReference>
<dbReference type="PANTHER" id="PTHR46114">
    <property type="entry name" value="APPLE DOMAIN-CONTAINING PROTEIN"/>
    <property type="match status" value="1"/>
</dbReference>
<name>A0A4Y2E5J5_ARAVE</name>
<evidence type="ECO:0000313" key="1">
    <source>
        <dbReference type="EMBL" id="GBM23596.1"/>
    </source>
</evidence>
<dbReference type="OrthoDB" id="7549893at2759"/>
<reference evidence="1 2" key="1">
    <citation type="journal article" date="2019" name="Sci. Rep.">
        <title>Orb-weaving spider Araneus ventricosus genome elucidates the spidroin gene catalogue.</title>
        <authorList>
            <person name="Kono N."/>
            <person name="Nakamura H."/>
            <person name="Ohtoshi R."/>
            <person name="Moran D.A.P."/>
            <person name="Shinohara A."/>
            <person name="Yoshida Y."/>
            <person name="Fujiwara M."/>
            <person name="Mori M."/>
            <person name="Tomita M."/>
            <person name="Arakawa K."/>
        </authorList>
    </citation>
    <scope>NUCLEOTIDE SEQUENCE [LARGE SCALE GENOMIC DNA]</scope>
</reference>
<protein>
    <submittedName>
        <fullName evidence="1">Uncharacterized protein</fullName>
    </submittedName>
</protein>
<accession>A0A4Y2E5J5</accession>
<sequence length="204" mass="23441">MSKIITGVLGSRILQRKYDSMHEPLCKGRCFCLAARGSFCQDGDVIFWNDVDSLFKALGLQHNPQEWRLFVGSSKWDSRDRKKHYIQKVWPKRQFLIPVVNNVENEPLAATEKILLPPLHIKLGLMKNFVKAMDSGGRGFQYLHLKFPKASEAKIKEGIFVGSQIRQLMKDTVYESKLTKKEASAWTSFKELAKNFRGNHKAEN</sequence>
<keyword evidence="2" id="KW-1185">Reference proteome</keyword>
<dbReference type="PANTHER" id="PTHR46114:SF2">
    <property type="entry name" value="CULLIN N-TERMINAL DOMAIN-CONTAINING PROTEIN"/>
    <property type="match status" value="1"/>
</dbReference>
<proteinExistence type="predicted"/>
<dbReference type="AlphaFoldDB" id="A0A4Y2E5J5"/>
<evidence type="ECO:0000313" key="2">
    <source>
        <dbReference type="Proteomes" id="UP000499080"/>
    </source>
</evidence>
<gene>
    <name evidence="1" type="ORF">AVEN_117357_1</name>
</gene>
<comment type="caution">
    <text evidence="1">The sequence shown here is derived from an EMBL/GenBank/DDBJ whole genome shotgun (WGS) entry which is preliminary data.</text>
</comment>
<organism evidence="1 2">
    <name type="scientific">Araneus ventricosus</name>
    <name type="common">Orbweaver spider</name>
    <name type="synonym">Epeira ventricosa</name>
    <dbReference type="NCBI Taxonomy" id="182803"/>
    <lineage>
        <taxon>Eukaryota</taxon>
        <taxon>Metazoa</taxon>
        <taxon>Ecdysozoa</taxon>
        <taxon>Arthropoda</taxon>
        <taxon>Chelicerata</taxon>
        <taxon>Arachnida</taxon>
        <taxon>Araneae</taxon>
        <taxon>Araneomorphae</taxon>
        <taxon>Entelegynae</taxon>
        <taxon>Araneoidea</taxon>
        <taxon>Araneidae</taxon>
        <taxon>Araneus</taxon>
    </lineage>
</organism>
<dbReference type="EMBL" id="BGPR01000501">
    <property type="protein sequence ID" value="GBM23596.1"/>
    <property type="molecule type" value="Genomic_DNA"/>
</dbReference>